<dbReference type="InterPro" id="IPR012337">
    <property type="entry name" value="RNaseH-like_sf"/>
</dbReference>
<dbReference type="RefSeq" id="WP_137425673.1">
    <property type="nucleotide sequence ID" value="NZ_CP040098.1"/>
</dbReference>
<keyword evidence="4 13" id="KW-0479">Metal-binding</keyword>
<feature type="active site" evidence="13">
    <location>
        <position position="139"/>
    </location>
</feature>
<evidence type="ECO:0000256" key="7">
    <source>
        <dbReference type="ARBA" id="ARBA00022801"/>
    </source>
</evidence>
<dbReference type="SUPFAM" id="SSF53098">
    <property type="entry name" value="Ribonuclease H-like"/>
    <property type="match status" value="1"/>
</dbReference>
<dbReference type="FunFam" id="3.30.420.10:FF:000002">
    <property type="entry name" value="Crossover junction endodeoxyribonuclease RuvC"/>
    <property type="match status" value="1"/>
</dbReference>
<evidence type="ECO:0000256" key="1">
    <source>
        <dbReference type="ARBA" id="ARBA00009518"/>
    </source>
</evidence>
<dbReference type="GO" id="GO:0048476">
    <property type="term" value="C:Holliday junction resolvase complex"/>
    <property type="evidence" value="ECO:0007669"/>
    <property type="project" value="UniProtKB-UniRule"/>
</dbReference>
<dbReference type="NCBIfam" id="TIGR00228">
    <property type="entry name" value="ruvC"/>
    <property type="match status" value="1"/>
</dbReference>
<dbReference type="PRINTS" id="PR00696">
    <property type="entry name" value="RSOLVASERUVC"/>
</dbReference>
<dbReference type="Gene3D" id="3.30.420.10">
    <property type="entry name" value="Ribonuclease H-like superfamily/Ribonuclease H"/>
    <property type="match status" value="1"/>
</dbReference>
<dbReference type="GO" id="GO:0006281">
    <property type="term" value="P:DNA repair"/>
    <property type="evidence" value="ECO:0007669"/>
    <property type="project" value="UniProtKB-UniRule"/>
</dbReference>
<dbReference type="CDD" id="cd16962">
    <property type="entry name" value="RuvC"/>
    <property type="match status" value="1"/>
</dbReference>
<dbReference type="KEGG" id="dax:FDQ92_02560"/>
<reference evidence="15 16" key="2">
    <citation type="submission" date="2019-05" db="EMBL/GenBank/DDBJ databases">
        <authorList>
            <person name="Suflita J.M."/>
            <person name="Marks C.R."/>
        </authorList>
    </citation>
    <scope>NUCLEOTIDE SEQUENCE [LARGE SCALE GENOMIC DNA]</scope>
    <source>
        <strain evidence="15 16">ALDC</strain>
    </source>
</reference>
<keyword evidence="3 13" id="KW-0540">Nuclease</keyword>
<sequence>MRVLGIDPGSRHTGYGVVAADGQRLIAVAHGCIQPPPDRSFAQRLAHIHEKVAAVIDEAAPDEMAVEDVFLARNVKSALRLGEARGAAILAGVRMGLSVHQYSALQVKQAVVGYGRAGKDQVTQMIRTLLALRTSLNTHAADALAVAVCHINTRTSQRRWKSLESR</sequence>
<feature type="active site" evidence="13">
    <location>
        <position position="7"/>
    </location>
</feature>
<comment type="subcellular location">
    <subcellularLocation>
        <location evidence="13">Cytoplasm</location>
    </subcellularLocation>
</comment>
<comment type="cofactor">
    <cofactor evidence="13">
        <name>Mg(2+)</name>
        <dbReference type="ChEBI" id="CHEBI:18420"/>
    </cofactor>
    <text evidence="13">Binds 2 Mg(2+) ion per subunit.</text>
</comment>
<keyword evidence="5 13" id="KW-0255">Endonuclease</keyword>
<evidence type="ECO:0000256" key="2">
    <source>
        <dbReference type="ARBA" id="ARBA00022490"/>
    </source>
</evidence>
<evidence type="ECO:0000256" key="14">
    <source>
        <dbReference type="NCBIfam" id="TIGR00228"/>
    </source>
</evidence>
<evidence type="ECO:0000313" key="16">
    <source>
        <dbReference type="Proteomes" id="UP000298602"/>
    </source>
</evidence>
<comment type="catalytic activity">
    <reaction evidence="12 13">
        <text>Endonucleolytic cleavage at a junction such as a reciprocal single-stranded crossover between two homologous DNA duplexes (Holliday junction).</text>
        <dbReference type="EC" id="3.1.21.10"/>
    </reaction>
</comment>
<dbReference type="InterPro" id="IPR002176">
    <property type="entry name" value="X-over_junc_endoDNase_RuvC"/>
</dbReference>
<dbReference type="OrthoDB" id="9805499at2"/>
<evidence type="ECO:0000256" key="4">
    <source>
        <dbReference type="ARBA" id="ARBA00022723"/>
    </source>
</evidence>
<comment type="function">
    <text evidence="13">The RuvA-RuvB-RuvC complex processes Holliday junction (HJ) DNA during genetic recombination and DNA repair. Endonuclease that resolves HJ intermediates. Cleaves cruciform DNA by making single-stranded nicks across the HJ at symmetrical positions within the homologous arms, yielding a 5'-phosphate and a 3'-hydroxyl group; requires a central core of homology in the junction. The consensus cleavage sequence is 5'-(A/T)TT(C/G)-3'. Cleavage occurs on the 3'-side of the TT dinucleotide at the point of strand exchange. HJ branch migration catalyzed by RuvA-RuvB allows RuvC to scan DNA until it finds its consensus sequence, where it cleaves and resolves the cruciform DNA.</text>
</comment>
<keyword evidence="16" id="KW-1185">Reference proteome</keyword>
<dbReference type="GO" id="GO:0000287">
    <property type="term" value="F:magnesium ion binding"/>
    <property type="evidence" value="ECO:0007669"/>
    <property type="project" value="UniProtKB-UniRule"/>
</dbReference>
<dbReference type="HAMAP" id="MF_00034">
    <property type="entry name" value="RuvC"/>
    <property type="match status" value="1"/>
</dbReference>
<evidence type="ECO:0000313" key="15">
    <source>
        <dbReference type="EMBL" id="QCQ23408.1"/>
    </source>
</evidence>
<gene>
    <name evidence="13 15" type="primary">ruvC</name>
    <name evidence="15" type="ORF">FDQ92_02560</name>
</gene>
<feature type="active site" evidence="13">
    <location>
        <position position="67"/>
    </location>
</feature>
<evidence type="ECO:0000256" key="9">
    <source>
        <dbReference type="ARBA" id="ARBA00023125"/>
    </source>
</evidence>
<dbReference type="PANTHER" id="PTHR30194:SF3">
    <property type="entry name" value="CROSSOVER JUNCTION ENDODEOXYRIBONUCLEASE RUVC"/>
    <property type="match status" value="1"/>
</dbReference>
<evidence type="ECO:0000256" key="5">
    <source>
        <dbReference type="ARBA" id="ARBA00022759"/>
    </source>
</evidence>
<comment type="subunit">
    <text evidence="13">Homodimer which binds Holliday junction (HJ) DNA. The HJ becomes 2-fold symmetrical on binding to RuvC with unstacked arms; it has a different conformation from HJ DNA in complex with RuvA. In the full resolvosome a probable DNA-RuvA(4)-RuvB(12)-RuvC(2) complex forms which resolves the HJ.</text>
</comment>
<dbReference type="Pfam" id="PF02075">
    <property type="entry name" value="RuvC"/>
    <property type="match status" value="1"/>
</dbReference>
<dbReference type="PANTHER" id="PTHR30194">
    <property type="entry name" value="CROSSOVER JUNCTION ENDODEOXYRIBONUCLEASE RUVC"/>
    <property type="match status" value="1"/>
</dbReference>
<dbReference type="GO" id="GO:0006310">
    <property type="term" value="P:DNA recombination"/>
    <property type="evidence" value="ECO:0007669"/>
    <property type="project" value="UniProtKB-UniRule"/>
</dbReference>
<evidence type="ECO:0000256" key="11">
    <source>
        <dbReference type="ARBA" id="ARBA00023204"/>
    </source>
</evidence>
<name>A0A4P8L5X1_9BACT</name>
<evidence type="ECO:0000256" key="13">
    <source>
        <dbReference type="HAMAP-Rule" id="MF_00034"/>
    </source>
</evidence>
<evidence type="ECO:0000256" key="3">
    <source>
        <dbReference type="ARBA" id="ARBA00022722"/>
    </source>
</evidence>
<dbReference type="EC" id="3.1.21.10" evidence="13 14"/>
<dbReference type="GO" id="GO:0003677">
    <property type="term" value="F:DNA binding"/>
    <property type="evidence" value="ECO:0007669"/>
    <property type="project" value="UniProtKB-KW"/>
</dbReference>
<keyword evidence="11 13" id="KW-0234">DNA repair</keyword>
<keyword evidence="2 13" id="KW-0963">Cytoplasm</keyword>
<feature type="binding site" evidence="13">
    <location>
        <position position="67"/>
    </location>
    <ligand>
        <name>Mg(2+)</name>
        <dbReference type="ChEBI" id="CHEBI:18420"/>
        <label>2</label>
    </ligand>
</feature>
<feature type="binding site" evidence="13">
    <location>
        <position position="7"/>
    </location>
    <ligand>
        <name>Mg(2+)</name>
        <dbReference type="ChEBI" id="CHEBI:18420"/>
        <label>1</label>
    </ligand>
</feature>
<dbReference type="GO" id="GO:0005737">
    <property type="term" value="C:cytoplasm"/>
    <property type="evidence" value="ECO:0007669"/>
    <property type="project" value="UniProtKB-SubCell"/>
</dbReference>
<evidence type="ECO:0000256" key="12">
    <source>
        <dbReference type="ARBA" id="ARBA00029354"/>
    </source>
</evidence>
<keyword evidence="9 13" id="KW-0238">DNA-binding</keyword>
<feature type="binding site" evidence="13">
    <location>
        <position position="139"/>
    </location>
    <ligand>
        <name>Mg(2+)</name>
        <dbReference type="ChEBI" id="CHEBI:18420"/>
        <label>1</label>
    </ligand>
</feature>
<dbReference type="EMBL" id="CP040098">
    <property type="protein sequence ID" value="QCQ23408.1"/>
    <property type="molecule type" value="Genomic_DNA"/>
</dbReference>
<accession>A0A4P8L5X1</accession>
<proteinExistence type="inferred from homology"/>
<keyword evidence="7 13" id="KW-0378">Hydrolase</keyword>
<keyword evidence="8 13" id="KW-0460">Magnesium</keyword>
<reference evidence="15 16" key="1">
    <citation type="submission" date="2019-05" db="EMBL/GenBank/DDBJ databases">
        <title>The Complete Genome Sequence of the n-alkane-degrading Desulfoglaeba alkanexedens ALDC reveals multiple alkylsuccinate synthase gene clusters.</title>
        <authorList>
            <person name="Callaghan A.V."/>
            <person name="Davidova I.A."/>
            <person name="Duncan K.E."/>
            <person name="Morris B."/>
            <person name="McInerney M.J."/>
        </authorList>
    </citation>
    <scope>NUCLEOTIDE SEQUENCE [LARGE SCALE GENOMIC DNA]</scope>
    <source>
        <strain evidence="15 16">ALDC</strain>
    </source>
</reference>
<dbReference type="Proteomes" id="UP000298602">
    <property type="component" value="Chromosome"/>
</dbReference>
<evidence type="ECO:0000256" key="6">
    <source>
        <dbReference type="ARBA" id="ARBA00022763"/>
    </source>
</evidence>
<evidence type="ECO:0000256" key="8">
    <source>
        <dbReference type="ARBA" id="ARBA00022842"/>
    </source>
</evidence>
<organism evidence="15 16">
    <name type="scientific">Desulfoglaeba alkanexedens ALDC</name>
    <dbReference type="NCBI Taxonomy" id="980445"/>
    <lineage>
        <taxon>Bacteria</taxon>
        <taxon>Pseudomonadati</taxon>
        <taxon>Thermodesulfobacteriota</taxon>
        <taxon>Syntrophobacteria</taxon>
        <taxon>Syntrophobacterales</taxon>
        <taxon>Syntrophobacteraceae</taxon>
        <taxon>Desulfoglaeba</taxon>
    </lineage>
</organism>
<dbReference type="InterPro" id="IPR036397">
    <property type="entry name" value="RNaseH_sf"/>
</dbReference>
<comment type="similarity">
    <text evidence="1 13">Belongs to the RuvC family.</text>
</comment>
<protein>
    <recommendedName>
        <fullName evidence="13 14">Crossover junction endodeoxyribonuclease RuvC</fullName>
        <ecNumber evidence="13 14">3.1.21.10</ecNumber>
    </recommendedName>
    <alternativeName>
        <fullName evidence="13">Holliday junction nuclease RuvC</fullName>
    </alternativeName>
    <alternativeName>
        <fullName evidence="13">Holliday junction resolvase RuvC</fullName>
    </alternativeName>
</protein>
<keyword evidence="10 13" id="KW-0233">DNA recombination</keyword>
<keyword evidence="6 13" id="KW-0227">DNA damage</keyword>
<dbReference type="AlphaFoldDB" id="A0A4P8L5X1"/>
<dbReference type="GO" id="GO:0008821">
    <property type="term" value="F:crossover junction DNA endonuclease activity"/>
    <property type="evidence" value="ECO:0007669"/>
    <property type="project" value="UniProtKB-UniRule"/>
</dbReference>
<evidence type="ECO:0000256" key="10">
    <source>
        <dbReference type="ARBA" id="ARBA00023172"/>
    </source>
</evidence>